<organism evidence="2">
    <name type="scientific">Rhipicephalus appendiculatus</name>
    <name type="common">Brown ear tick</name>
    <dbReference type="NCBI Taxonomy" id="34631"/>
    <lineage>
        <taxon>Eukaryota</taxon>
        <taxon>Metazoa</taxon>
        <taxon>Ecdysozoa</taxon>
        <taxon>Arthropoda</taxon>
        <taxon>Chelicerata</taxon>
        <taxon>Arachnida</taxon>
        <taxon>Acari</taxon>
        <taxon>Parasitiformes</taxon>
        <taxon>Ixodida</taxon>
        <taxon>Ixodoidea</taxon>
        <taxon>Ixodidae</taxon>
        <taxon>Rhipicephalinae</taxon>
        <taxon>Rhipicephalus</taxon>
        <taxon>Rhipicephalus</taxon>
    </lineage>
</organism>
<dbReference type="EMBL" id="GEDV01001845">
    <property type="protein sequence ID" value="JAP86712.1"/>
    <property type="molecule type" value="Transcribed_RNA"/>
</dbReference>
<dbReference type="AlphaFoldDB" id="A0A131Z7A8"/>
<reference evidence="2" key="1">
    <citation type="journal article" date="2016" name="Ticks Tick Borne Dis.">
        <title>De novo assembly and annotation of the salivary gland transcriptome of Rhipicephalus appendiculatus male and female ticks during blood feeding.</title>
        <authorList>
            <person name="de Castro M.H."/>
            <person name="de Klerk D."/>
            <person name="Pienaar R."/>
            <person name="Latif A.A."/>
            <person name="Rees D.J."/>
            <person name="Mans B.J."/>
        </authorList>
    </citation>
    <scope>NUCLEOTIDE SEQUENCE</scope>
    <source>
        <tissue evidence="2">Salivary glands</tissue>
    </source>
</reference>
<feature type="signal peptide" evidence="1">
    <location>
        <begin position="1"/>
        <end position="18"/>
    </location>
</feature>
<evidence type="ECO:0000256" key="1">
    <source>
        <dbReference type="SAM" id="SignalP"/>
    </source>
</evidence>
<keyword evidence="1" id="KW-0732">Signal</keyword>
<proteinExistence type="predicted"/>
<protein>
    <submittedName>
        <fullName evidence="2">Basic tail secreted protein</fullName>
    </submittedName>
</protein>
<feature type="chain" id="PRO_5007286888" evidence="1">
    <location>
        <begin position="19"/>
        <end position="143"/>
    </location>
</feature>
<evidence type="ECO:0000313" key="2">
    <source>
        <dbReference type="EMBL" id="JAP86712.1"/>
    </source>
</evidence>
<name>A0A131Z7A8_RHIAP</name>
<accession>A0A131Z7A8</accession>
<sequence>MGALWMTLVSSVSTVIVATEFLTTEYHCGPICPPLNVTMNSCVTLCPGQELGEESDPNRLFFLAERKQGKFRNGTPCTPDEDDGELHGKAGQRLGTCCDGECVKVLEDGRSSCKSTMSKCILKDKVDKIVLAEAIRRNKTRSR</sequence>